<dbReference type="GO" id="GO:0003677">
    <property type="term" value="F:DNA binding"/>
    <property type="evidence" value="ECO:0007669"/>
    <property type="project" value="UniProtKB-KW"/>
</dbReference>
<dbReference type="PROSITE" id="PS52050">
    <property type="entry name" value="WYL"/>
    <property type="match status" value="1"/>
</dbReference>
<dbReference type="EMBL" id="BJXU01000062">
    <property type="protein sequence ID" value="GEN23828.1"/>
    <property type="molecule type" value="Genomic_DNA"/>
</dbReference>
<protein>
    <submittedName>
        <fullName evidence="3 4">Transcriptional regulator</fullName>
    </submittedName>
</protein>
<evidence type="ECO:0000313" key="6">
    <source>
        <dbReference type="Proteomes" id="UP000321726"/>
    </source>
</evidence>
<dbReference type="InterPro" id="IPR036390">
    <property type="entry name" value="WH_DNA-bd_sf"/>
</dbReference>
<evidence type="ECO:0000259" key="1">
    <source>
        <dbReference type="Pfam" id="PF08279"/>
    </source>
</evidence>
<dbReference type="EMBL" id="FRCA01000005">
    <property type="protein sequence ID" value="SHM16301.1"/>
    <property type="molecule type" value="Genomic_DNA"/>
</dbReference>
<evidence type="ECO:0000313" key="5">
    <source>
        <dbReference type="Proteomes" id="UP000184123"/>
    </source>
</evidence>
<evidence type="ECO:0000259" key="2">
    <source>
        <dbReference type="Pfam" id="PF13280"/>
    </source>
</evidence>
<dbReference type="OrthoDB" id="9807255at2"/>
<dbReference type="Gene3D" id="1.10.10.10">
    <property type="entry name" value="Winged helix-like DNA-binding domain superfamily/Winged helix DNA-binding domain"/>
    <property type="match status" value="1"/>
</dbReference>
<dbReference type="Proteomes" id="UP000321726">
    <property type="component" value="Unassembled WGS sequence"/>
</dbReference>
<dbReference type="InterPro" id="IPR013196">
    <property type="entry name" value="HTH_11"/>
</dbReference>
<dbReference type="PANTHER" id="PTHR34580:SF3">
    <property type="entry name" value="PROTEIN PAFB"/>
    <property type="match status" value="1"/>
</dbReference>
<accession>A0A1M7GJB9</accession>
<dbReference type="Pfam" id="PF08279">
    <property type="entry name" value="HTH_11"/>
    <property type="match status" value="1"/>
</dbReference>
<dbReference type="InterPro" id="IPR051534">
    <property type="entry name" value="CBASS_pafABC_assoc_protein"/>
</dbReference>
<dbReference type="InterPro" id="IPR026881">
    <property type="entry name" value="WYL_dom"/>
</dbReference>
<dbReference type="Proteomes" id="UP000184123">
    <property type="component" value="Unassembled WGS sequence"/>
</dbReference>
<evidence type="ECO:0000313" key="3">
    <source>
        <dbReference type="EMBL" id="GEN23828.1"/>
    </source>
</evidence>
<dbReference type="RefSeq" id="WP_073435388.1">
    <property type="nucleotide sequence ID" value="NZ_BJXU01000062.1"/>
</dbReference>
<proteinExistence type="predicted"/>
<name>A0A1M7GJB9_9GAMM</name>
<keyword evidence="4" id="KW-0238">DNA-binding</keyword>
<organism evidence="4 5">
    <name type="scientific">Halomonas cupida</name>
    <dbReference type="NCBI Taxonomy" id="44933"/>
    <lineage>
        <taxon>Bacteria</taxon>
        <taxon>Pseudomonadati</taxon>
        <taxon>Pseudomonadota</taxon>
        <taxon>Gammaproteobacteria</taxon>
        <taxon>Oceanospirillales</taxon>
        <taxon>Halomonadaceae</taxon>
        <taxon>Halomonas</taxon>
    </lineage>
</organism>
<dbReference type="AlphaFoldDB" id="A0A1M7GJB9"/>
<reference evidence="3 6" key="2">
    <citation type="submission" date="2019-07" db="EMBL/GenBank/DDBJ databases">
        <title>Whole genome shotgun sequence of Halomonas cupida NBRC 102219.</title>
        <authorList>
            <person name="Hosoyama A."/>
            <person name="Uohara A."/>
            <person name="Ohji S."/>
            <person name="Ichikawa N."/>
        </authorList>
    </citation>
    <scope>NUCLEOTIDE SEQUENCE [LARGE SCALE GENOMIC DNA]</scope>
    <source>
        <strain evidence="3 6">NBRC 102219</strain>
    </source>
</reference>
<keyword evidence="6" id="KW-1185">Reference proteome</keyword>
<dbReference type="SUPFAM" id="SSF46785">
    <property type="entry name" value="Winged helix' DNA-binding domain"/>
    <property type="match status" value="1"/>
</dbReference>
<dbReference type="Pfam" id="PF13280">
    <property type="entry name" value="WYL"/>
    <property type="match status" value="1"/>
</dbReference>
<feature type="domain" description="WYL" evidence="2">
    <location>
        <begin position="137"/>
        <end position="203"/>
    </location>
</feature>
<reference evidence="4 5" key="1">
    <citation type="submission" date="2016-11" db="EMBL/GenBank/DDBJ databases">
        <authorList>
            <person name="Jaros S."/>
            <person name="Januszkiewicz K."/>
            <person name="Wedrychowicz H."/>
        </authorList>
    </citation>
    <scope>NUCLEOTIDE SEQUENCE [LARGE SCALE GENOMIC DNA]</scope>
    <source>
        <strain evidence="4 5">DSM 4740</strain>
    </source>
</reference>
<gene>
    <name evidence="3" type="ORF">HCU01_17770</name>
    <name evidence="4" type="ORF">SAMN05660971_02369</name>
</gene>
<dbReference type="InterPro" id="IPR036388">
    <property type="entry name" value="WH-like_DNA-bd_sf"/>
</dbReference>
<feature type="domain" description="Helix-turn-helix type 11" evidence="1">
    <location>
        <begin position="6"/>
        <end position="59"/>
    </location>
</feature>
<evidence type="ECO:0000313" key="4">
    <source>
        <dbReference type="EMBL" id="SHM16301.1"/>
    </source>
</evidence>
<dbReference type="PANTHER" id="PTHR34580">
    <property type="match status" value="1"/>
</dbReference>
<sequence length="233" mass="26304">MSRTTRLFVLMQTLRRYRRPVSGACLAEELGISQRTLYRDIAELKALGADIEGEPGIGYVLKPGFLLPPLMFSEDEIEAIALGLSWVTRRTDDDLAASAGEALSKVAAVLPTELRYRLEDSALLVGPVARPAQVVALSILHRAVREERKLGIAYLDAHGQPTSRTIWPIAITFFESVCMIVAWCELREAFRHFRTDRITEAEVLEQRYPGRRQDMLKAWKKAQSIRQCSSVQY</sequence>
<dbReference type="STRING" id="44933.SAMN05660971_02369"/>